<keyword evidence="3" id="KW-1185">Reference proteome</keyword>
<comment type="caution">
    <text evidence="2">The sequence shown here is derived from an EMBL/GenBank/DDBJ whole genome shotgun (WGS) entry which is preliminary data.</text>
</comment>
<evidence type="ECO:0000313" key="3">
    <source>
        <dbReference type="Proteomes" id="UP001208570"/>
    </source>
</evidence>
<dbReference type="Gene3D" id="3.40.30.10">
    <property type="entry name" value="Glutaredoxin"/>
    <property type="match status" value="1"/>
</dbReference>
<sequence>MFRHLLKQKDHIRHYIFSRHYLLTPLCNMAASTYGENTNNNRLALEKSPYLLQHASNPVNWYPWGRDAFDKAQSEGKPIFLSVGYSTCHWCHVMENESFKNEEISRILNESFVSIKVDREERPDVDQMYMTFIQAATGHGGWPMNVWLTPDLKPIVGGTYFPPEGRYGQPGLKSILLNIAAKWKKDRAAIEGQGSNIMDALKEHTKATVTNGDVMPTDDLPEKCYKVLRQTYDSRKGGFGEAPKFPQPVNLKFLLSVYGQAPFTEQGQTSRDMCKHTLTMMFKGGIWDHVSKGFHRYATDNDWHVPHFEKMLYDQAQLVVVYSEVYQATKEERFATVVKELLEYVNQELSHESGGFYSAQDADSYPSHDSQQKKEGAFYVWKEGDIRAALNDPLPGNSIKTKADVFCRHYNVKPKGNVDLAKDPHGELQGMNVLIEVEEISDTAEHFDLTPNVVEEILTECKIKLSELRNLRPKPHLDSKMITAWNGLMISGLAKASQVFDDPVYKERMLKAVEFVHNYLYDPETGILYRSCYVGDDGEVTQISTPIEGFAKDYAFIIQGLIDAYEASFKDHLIEWAEKLQRKMDELFWDGESGGYFTSRTDDCSVLLKIKDDQDGAEPSTNSIAALNLIRLSSFVNNNNLKEQSRRIFVAFQEQLQSAPHALPEMIKAFMSFQAPGIQVSDDYLGAILKFTFCQF</sequence>
<organism evidence="2 3">
    <name type="scientific">Paralvinella palmiformis</name>
    <dbReference type="NCBI Taxonomy" id="53620"/>
    <lineage>
        <taxon>Eukaryota</taxon>
        <taxon>Metazoa</taxon>
        <taxon>Spiralia</taxon>
        <taxon>Lophotrochozoa</taxon>
        <taxon>Annelida</taxon>
        <taxon>Polychaeta</taxon>
        <taxon>Sedentaria</taxon>
        <taxon>Canalipalpata</taxon>
        <taxon>Terebellida</taxon>
        <taxon>Terebelliformia</taxon>
        <taxon>Alvinellidae</taxon>
        <taxon>Paralvinella</taxon>
    </lineage>
</organism>
<dbReference type="Gene3D" id="1.50.10.10">
    <property type="match status" value="2"/>
</dbReference>
<dbReference type="Pfam" id="PF03190">
    <property type="entry name" value="Thioredox_DsbH"/>
    <property type="match status" value="1"/>
</dbReference>
<dbReference type="EMBL" id="JAODUP010000529">
    <property type="protein sequence ID" value="KAK2147911.1"/>
    <property type="molecule type" value="Genomic_DNA"/>
</dbReference>
<feature type="domain" description="Spermatogenesis-associated protein 20-like TRX" evidence="1">
    <location>
        <begin position="40"/>
        <end position="202"/>
    </location>
</feature>
<dbReference type="InterPro" id="IPR024705">
    <property type="entry name" value="Ssp411"/>
</dbReference>
<protein>
    <recommendedName>
        <fullName evidence="1">Spermatogenesis-associated protein 20-like TRX domain-containing protein</fullName>
    </recommendedName>
</protein>
<dbReference type="InterPro" id="IPR036249">
    <property type="entry name" value="Thioredoxin-like_sf"/>
</dbReference>
<accession>A0AAD9MY11</accession>
<dbReference type="InterPro" id="IPR008928">
    <property type="entry name" value="6-hairpin_glycosidase_sf"/>
</dbReference>
<dbReference type="AlphaFoldDB" id="A0AAD9MY11"/>
<reference evidence="2" key="1">
    <citation type="journal article" date="2023" name="Mol. Biol. Evol.">
        <title>Third-Generation Sequencing Reveals the Adaptive Role of the Epigenome in Three Deep-Sea Polychaetes.</title>
        <authorList>
            <person name="Perez M."/>
            <person name="Aroh O."/>
            <person name="Sun Y."/>
            <person name="Lan Y."/>
            <person name="Juniper S.K."/>
            <person name="Young C.R."/>
            <person name="Angers B."/>
            <person name="Qian P.Y."/>
        </authorList>
    </citation>
    <scope>NUCLEOTIDE SEQUENCE</scope>
    <source>
        <strain evidence="2">P08H-3</strain>
    </source>
</reference>
<evidence type="ECO:0000313" key="2">
    <source>
        <dbReference type="EMBL" id="KAK2147911.1"/>
    </source>
</evidence>
<proteinExistence type="predicted"/>
<dbReference type="SUPFAM" id="SSF48208">
    <property type="entry name" value="Six-hairpin glycosidases"/>
    <property type="match status" value="1"/>
</dbReference>
<dbReference type="PANTHER" id="PTHR42899:SF1">
    <property type="entry name" value="SPERMATOGENESIS-ASSOCIATED PROTEIN 20"/>
    <property type="match status" value="1"/>
</dbReference>
<dbReference type="SUPFAM" id="SSF52833">
    <property type="entry name" value="Thioredoxin-like"/>
    <property type="match status" value="1"/>
</dbReference>
<dbReference type="GO" id="GO:0005975">
    <property type="term" value="P:carbohydrate metabolic process"/>
    <property type="evidence" value="ECO:0007669"/>
    <property type="project" value="InterPro"/>
</dbReference>
<dbReference type="InterPro" id="IPR004879">
    <property type="entry name" value="Ssp411-like_TRX"/>
</dbReference>
<dbReference type="PANTHER" id="PTHR42899">
    <property type="entry name" value="SPERMATOGENESIS-ASSOCIATED PROTEIN 20"/>
    <property type="match status" value="1"/>
</dbReference>
<name>A0AAD9MY11_9ANNE</name>
<dbReference type="PIRSF" id="PIRSF006402">
    <property type="entry name" value="UCP006402_thioredoxin"/>
    <property type="match status" value="1"/>
</dbReference>
<evidence type="ECO:0000259" key="1">
    <source>
        <dbReference type="Pfam" id="PF03190"/>
    </source>
</evidence>
<gene>
    <name evidence="2" type="ORF">LSH36_529g00027</name>
</gene>
<dbReference type="CDD" id="cd02955">
    <property type="entry name" value="SSP411"/>
    <property type="match status" value="1"/>
</dbReference>
<dbReference type="Proteomes" id="UP001208570">
    <property type="component" value="Unassembled WGS sequence"/>
</dbReference>
<dbReference type="InterPro" id="IPR012341">
    <property type="entry name" value="6hp_glycosidase-like_sf"/>
</dbReference>